<dbReference type="RefSeq" id="WP_135121135.1">
    <property type="nucleotide sequence ID" value="NZ_SPQZ01000005.1"/>
</dbReference>
<comment type="caution">
    <text evidence="1">The sequence shown here is derived from an EMBL/GenBank/DDBJ whole genome shotgun (WGS) entry which is preliminary data.</text>
</comment>
<name>A0A4Y9QW49_9MICO</name>
<proteinExistence type="predicted"/>
<dbReference type="Proteomes" id="UP000298127">
    <property type="component" value="Unassembled WGS sequence"/>
</dbReference>
<keyword evidence="1" id="KW-0378">Hydrolase</keyword>
<dbReference type="EMBL" id="SPQZ01000005">
    <property type="protein sequence ID" value="TFV96447.1"/>
    <property type="molecule type" value="Genomic_DNA"/>
</dbReference>
<accession>A0A4Y9QW49</accession>
<dbReference type="InterPro" id="IPR023198">
    <property type="entry name" value="PGP-like_dom2"/>
</dbReference>
<reference evidence="1 2" key="1">
    <citation type="journal article" date="2018" name="J. Microbiol.">
        <title>Leifsonia flava sp. nov., a novel actinobacterium isolated from the rhizosphere of Aquilegia viridiflora.</title>
        <authorList>
            <person name="Cai Y."/>
            <person name="Tao W.Z."/>
            <person name="Ma Y.J."/>
            <person name="Cheng J."/>
            <person name="Zhang M.Y."/>
            <person name="Zhang Y.X."/>
        </authorList>
    </citation>
    <scope>NUCLEOTIDE SEQUENCE [LARGE SCALE GENOMIC DNA]</scope>
    <source>
        <strain evidence="1 2">SYP-B2174</strain>
    </source>
</reference>
<dbReference type="AlphaFoldDB" id="A0A4Y9QW49"/>
<sequence>MNGTASNPIHLPGRVVVFDYGEVISFSPTPENRRDLLEVAGIDPTNAEVFWEAYEAGRQALDQGTLSIADYWAGIAAATGASWSPAEVHSIWAIDFVGWLSVNPGTAAVLEDLAAGGTRLALLSNAGRDFSSYFRNGSFGPLFETVVVSAEVLVVKPDAAIYRHTLDTLGITPAEMVFIDNKAENVAGAEALGITGHVFTSADGLRSFLEELAA</sequence>
<dbReference type="InterPro" id="IPR023214">
    <property type="entry name" value="HAD_sf"/>
</dbReference>
<dbReference type="SUPFAM" id="SSF56784">
    <property type="entry name" value="HAD-like"/>
    <property type="match status" value="1"/>
</dbReference>
<keyword evidence="2" id="KW-1185">Reference proteome</keyword>
<organism evidence="1 2">
    <name type="scientific">Orlajensenia leifsoniae</name>
    <dbReference type="NCBI Taxonomy" id="2561933"/>
    <lineage>
        <taxon>Bacteria</taxon>
        <taxon>Bacillati</taxon>
        <taxon>Actinomycetota</taxon>
        <taxon>Actinomycetes</taxon>
        <taxon>Micrococcales</taxon>
        <taxon>Microbacteriaceae</taxon>
        <taxon>Orlajensenia</taxon>
    </lineage>
</organism>
<evidence type="ECO:0000313" key="2">
    <source>
        <dbReference type="Proteomes" id="UP000298127"/>
    </source>
</evidence>
<dbReference type="Pfam" id="PF00702">
    <property type="entry name" value="Hydrolase"/>
    <property type="match status" value="1"/>
</dbReference>
<dbReference type="Gene3D" id="3.40.50.1000">
    <property type="entry name" value="HAD superfamily/HAD-like"/>
    <property type="match status" value="1"/>
</dbReference>
<protein>
    <submittedName>
        <fullName evidence="1">HAD family hydrolase</fullName>
    </submittedName>
</protein>
<evidence type="ECO:0000313" key="1">
    <source>
        <dbReference type="EMBL" id="TFV96447.1"/>
    </source>
</evidence>
<dbReference type="GO" id="GO:0016787">
    <property type="term" value="F:hydrolase activity"/>
    <property type="evidence" value="ECO:0007669"/>
    <property type="project" value="UniProtKB-KW"/>
</dbReference>
<dbReference type="PRINTS" id="PR00413">
    <property type="entry name" value="HADHALOGNASE"/>
</dbReference>
<dbReference type="SFLD" id="SFLDS00003">
    <property type="entry name" value="Haloacid_Dehalogenase"/>
    <property type="match status" value="1"/>
</dbReference>
<dbReference type="Gene3D" id="1.10.150.240">
    <property type="entry name" value="Putative phosphatase, domain 2"/>
    <property type="match status" value="1"/>
</dbReference>
<dbReference type="InterPro" id="IPR036412">
    <property type="entry name" value="HAD-like_sf"/>
</dbReference>
<dbReference type="PANTHER" id="PTHR43611">
    <property type="entry name" value="ALPHA-D-GLUCOSE 1-PHOSPHATE PHOSPHATASE"/>
    <property type="match status" value="1"/>
</dbReference>
<gene>
    <name evidence="1" type="ORF">E4M00_14115</name>
</gene>
<dbReference type="NCBIfam" id="TIGR01509">
    <property type="entry name" value="HAD-SF-IA-v3"/>
    <property type="match status" value="1"/>
</dbReference>
<dbReference type="PANTHER" id="PTHR43611:SF3">
    <property type="entry name" value="FLAVIN MONONUCLEOTIDE HYDROLASE 1, CHLOROPLATIC"/>
    <property type="match status" value="1"/>
</dbReference>
<dbReference type="SFLD" id="SFLDG01129">
    <property type="entry name" value="C1.5:_HAD__Beta-PGM__Phosphata"/>
    <property type="match status" value="1"/>
</dbReference>
<dbReference type="InterPro" id="IPR006439">
    <property type="entry name" value="HAD-SF_hydro_IA"/>
</dbReference>